<name>A0A5B8URM0_9SPHI</name>
<dbReference type="OrthoDB" id="9802328at2"/>
<proteinExistence type="inferred from homology"/>
<keyword evidence="8" id="KW-1185">Reference proteome</keyword>
<dbReference type="InterPro" id="IPR036388">
    <property type="entry name" value="WH-like_DNA-bd_sf"/>
</dbReference>
<dbReference type="InterPro" id="IPR000524">
    <property type="entry name" value="Tscrpt_reg_HTH_GntR"/>
</dbReference>
<dbReference type="InterPro" id="IPR015422">
    <property type="entry name" value="PyrdxlP-dep_Trfase_small"/>
</dbReference>
<dbReference type="SUPFAM" id="SSF46785">
    <property type="entry name" value="Winged helix' DNA-binding domain"/>
    <property type="match status" value="1"/>
</dbReference>
<dbReference type="GO" id="GO:0003677">
    <property type="term" value="F:DNA binding"/>
    <property type="evidence" value="ECO:0007669"/>
    <property type="project" value="UniProtKB-KW"/>
</dbReference>
<evidence type="ECO:0000256" key="5">
    <source>
        <dbReference type="ARBA" id="ARBA00023163"/>
    </source>
</evidence>
<evidence type="ECO:0000256" key="2">
    <source>
        <dbReference type="ARBA" id="ARBA00022898"/>
    </source>
</evidence>
<keyword evidence="3" id="KW-0805">Transcription regulation</keyword>
<dbReference type="InterPro" id="IPR004839">
    <property type="entry name" value="Aminotransferase_I/II_large"/>
</dbReference>
<comment type="similarity">
    <text evidence="1">In the C-terminal section; belongs to the class-I pyridoxal-phosphate-dependent aminotransferase family.</text>
</comment>
<dbReference type="PROSITE" id="PS50949">
    <property type="entry name" value="HTH_GNTR"/>
    <property type="match status" value="1"/>
</dbReference>
<evidence type="ECO:0000313" key="7">
    <source>
        <dbReference type="EMBL" id="QEC61365.1"/>
    </source>
</evidence>
<dbReference type="CDD" id="cd07377">
    <property type="entry name" value="WHTH_GntR"/>
    <property type="match status" value="1"/>
</dbReference>
<dbReference type="Gene3D" id="3.40.640.10">
    <property type="entry name" value="Type I PLP-dependent aspartate aminotransferase-like (Major domain)"/>
    <property type="match status" value="1"/>
</dbReference>
<feature type="domain" description="HTH gntR-type" evidence="6">
    <location>
        <begin position="3"/>
        <end position="71"/>
    </location>
</feature>
<reference evidence="7 8" key="1">
    <citation type="journal article" date="2017" name="Curr. Microbiol.">
        <title>Mucilaginibacter ginsenosidivorans sp. nov., Isolated from Soil of Ginseng Field.</title>
        <authorList>
            <person name="Kim M.M."/>
            <person name="Siddiqi M.Z."/>
            <person name="Im W.T."/>
        </authorList>
    </citation>
    <scope>NUCLEOTIDE SEQUENCE [LARGE SCALE GENOMIC DNA]</scope>
    <source>
        <strain evidence="7 8">Gsoil 3017</strain>
    </source>
</reference>
<dbReference type="Gene3D" id="3.90.1150.10">
    <property type="entry name" value="Aspartate Aminotransferase, domain 1"/>
    <property type="match status" value="1"/>
</dbReference>
<evidence type="ECO:0000256" key="3">
    <source>
        <dbReference type="ARBA" id="ARBA00023015"/>
    </source>
</evidence>
<accession>A0A5B8URM0</accession>
<evidence type="ECO:0000259" key="6">
    <source>
        <dbReference type="PROSITE" id="PS50949"/>
    </source>
</evidence>
<dbReference type="InterPro" id="IPR015421">
    <property type="entry name" value="PyrdxlP-dep_Trfase_major"/>
</dbReference>
<dbReference type="KEGG" id="mgin:FRZ54_01795"/>
<dbReference type="GO" id="GO:0030170">
    <property type="term" value="F:pyridoxal phosphate binding"/>
    <property type="evidence" value="ECO:0007669"/>
    <property type="project" value="InterPro"/>
</dbReference>
<evidence type="ECO:0000256" key="4">
    <source>
        <dbReference type="ARBA" id="ARBA00023125"/>
    </source>
</evidence>
<dbReference type="GO" id="GO:0003700">
    <property type="term" value="F:DNA-binding transcription factor activity"/>
    <property type="evidence" value="ECO:0007669"/>
    <property type="project" value="InterPro"/>
</dbReference>
<gene>
    <name evidence="7" type="ORF">FRZ54_01795</name>
</gene>
<sequence length="484" mass="54079">MKEPIYLAMANKITSMIGDDVYKAGDKLPSLRSLHRENGISIGTVLQAFNHLVNKGLIVSREKSGYFVSYGSGRKLASPQTIPASLSERTVRIDGLLQKLRADGTGRDFVSFANALPDHRLLPFNGIKRALQTVSRDISGSYLAIEERKGNLKLREEIAKRSFAWNGSLHADDLVITNGAMEAVILCLKAITKEGDTILVQDPCYYGIMQTLEYLNLKVVTVPCHSDTGIDVAVVEAACDKFDIKACVLVANFNNPDGACLNSGQKRRLAELANLRKLPVIEDDLYGDIFFRGNRPDTIKTYDKDGWVMYCNSFSKSLVPGFRIGWCAPGRFAYEVARLKSMHNGPVCNFTQRALHQLLASGLYDRHLKKYRVELQKNMLRTIHLIEKHFPGDTKISSPFGGLVIWAELSPEINTVNLQDEAFSQGISYAPGEIFSAKGDYKNYLRISFCRLWDTKTENALVRLGELFRLQAGKQRGHGQNKHL</sequence>
<evidence type="ECO:0000256" key="1">
    <source>
        <dbReference type="ARBA" id="ARBA00005384"/>
    </source>
</evidence>
<dbReference type="AlphaFoldDB" id="A0A5B8URM0"/>
<dbReference type="SMART" id="SM00345">
    <property type="entry name" value="HTH_GNTR"/>
    <property type="match status" value="1"/>
</dbReference>
<keyword evidence="7" id="KW-0032">Aminotransferase</keyword>
<dbReference type="EMBL" id="CP042436">
    <property type="protein sequence ID" value="QEC61365.1"/>
    <property type="molecule type" value="Genomic_DNA"/>
</dbReference>
<dbReference type="GO" id="GO:0008483">
    <property type="term" value="F:transaminase activity"/>
    <property type="evidence" value="ECO:0007669"/>
    <property type="project" value="UniProtKB-KW"/>
</dbReference>
<keyword evidence="7" id="KW-0808">Transferase</keyword>
<dbReference type="RefSeq" id="WP_147029943.1">
    <property type="nucleotide sequence ID" value="NZ_CP042436.1"/>
</dbReference>
<keyword evidence="4" id="KW-0238">DNA-binding</keyword>
<evidence type="ECO:0000313" key="8">
    <source>
        <dbReference type="Proteomes" id="UP000321479"/>
    </source>
</evidence>
<dbReference type="InterPro" id="IPR036390">
    <property type="entry name" value="WH_DNA-bd_sf"/>
</dbReference>
<keyword evidence="5" id="KW-0804">Transcription</keyword>
<dbReference type="SUPFAM" id="SSF53383">
    <property type="entry name" value="PLP-dependent transferases"/>
    <property type="match status" value="1"/>
</dbReference>
<dbReference type="Gene3D" id="1.10.10.10">
    <property type="entry name" value="Winged helix-like DNA-binding domain superfamily/Winged helix DNA-binding domain"/>
    <property type="match status" value="1"/>
</dbReference>
<dbReference type="PANTHER" id="PTHR46577:SF2">
    <property type="entry name" value="TRANSCRIPTIONAL REGULATORY PROTEIN"/>
    <property type="match status" value="1"/>
</dbReference>
<dbReference type="InterPro" id="IPR015424">
    <property type="entry name" value="PyrdxlP-dep_Trfase"/>
</dbReference>
<dbReference type="Pfam" id="PF00392">
    <property type="entry name" value="GntR"/>
    <property type="match status" value="1"/>
</dbReference>
<protein>
    <submittedName>
        <fullName evidence="7">PLP-dependent aminotransferase family protein</fullName>
    </submittedName>
</protein>
<dbReference type="Pfam" id="PF00155">
    <property type="entry name" value="Aminotran_1_2"/>
    <property type="match status" value="1"/>
</dbReference>
<dbReference type="PANTHER" id="PTHR46577">
    <property type="entry name" value="HTH-TYPE TRANSCRIPTIONAL REGULATORY PROTEIN GABR"/>
    <property type="match status" value="1"/>
</dbReference>
<organism evidence="7 8">
    <name type="scientific">Mucilaginibacter ginsenosidivorans</name>
    <dbReference type="NCBI Taxonomy" id="398053"/>
    <lineage>
        <taxon>Bacteria</taxon>
        <taxon>Pseudomonadati</taxon>
        <taxon>Bacteroidota</taxon>
        <taxon>Sphingobacteriia</taxon>
        <taxon>Sphingobacteriales</taxon>
        <taxon>Sphingobacteriaceae</taxon>
        <taxon>Mucilaginibacter</taxon>
    </lineage>
</organism>
<keyword evidence="2" id="KW-0663">Pyridoxal phosphate</keyword>
<dbReference type="InterPro" id="IPR051446">
    <property type="entry name" value="HTH_trans_reg/aminotransferase"/>
</dbReference>
<dbReference type="Proteomes" id="UP000321479">
    <property type="component" value="Chromosome"/>
</dbReference>
<dbReference type="CDD" id="cd00609">
    <property type="entry name" value="AAT_like"/>
    <property type="match status" value="1"/>
</dbReference>